<evidence type="ECO:0000259" key="2">
    <source>
        <dbReference type="Pfam" id="PF13683"/>
    </source>
</evidence>
<dbReference type="RefSeq" id="WP_166354290.1">
    <property type="nucleotide sequence ID" value="NZ_CP049700.1"/>
</dbReference>
<protein>
    <submittedName>
        <fullName evidence="3">Transposase</fullName>
    </submittedName>
</protein>
<dbReference type="AlphaFoldDB" id="A0A7Z0QN97"/>
<evidence type="ECO:0000256" key="1">
    <source>
        <dbReference type="SAM" id="MobiDB-lite"/>
    </source>
</evidence>
<name>A0A7Z0QN97_9BRAD</name>
<dbReference type="GO" id="GO:0015074">
    <property type="term" value="P:DNA integration"/>
    <property type="evidence" value="ECO:0007669"/>
    <property type="project" value="InterPro"/>
</dbReference>
<comment type="caution">
    <text evidence="3">The sequence shown here is derived from an EMBL/GenBank/DDBJ whole genome shotgun (WGS) entry which is preliminary data.</text>
</comment>
<sequence>MWSWKDDYNAVRPHSGHGNLTPAGYADRSAPDTQRDGTLRRARLVA</sequence>
<feature type="compositionally biased region" description="Basic and acidic residues" evidence="1">
    <location>
        <begin position="29"/>
        <end position="39"/>
    </location>
</feature>
<feature type="region of interest" description="Disordered" evidence="1">
    <location>
        <begin position="1"/>
        <end position="46"/>
    </location>
</feature>
<dbReference type="Pfam" id="PF13683">
    <property type="entry name" value="rve_3"/>
    <property type="match status" value="1"/>
</dbReference>
<accession>A0A7Z0QN97</accession>
<organism evidence="3">
    <name type="scientific">Bradyrhizobium barranii subsp. barranii</name>
    <dbReference type="NCBI Taxonomy" id="2823807"/>
    <lineage>
        <taxon>Bacteria</taxon>
        <taxon>Pseudomonadati</taxon>
        <taxon>Pseudomonadota</taxon>
        <taxon>Alphaproteobacteria</taxon>
        <taxon>Hyphomicrobiales</taxon>
        <taxon>Nitrobacteraceae</taxon>
        <taxon>Bradyrhizobium</taxon>
        <taxon>Bradyrhizobium barranii</taxon>
    </lineage>
</organism>
<proteinExistence type="predicted"/>
<gene>
    <name evidence="3" type="ORF">G6321_54110</name>
</gene>
<feature type="domain" description="Integrase catalytic" evidence="2">
    <location>
        <begin position="3"/>
        <end position="22"/>
    </location>
</feature>
<dbReference type="EMBL" id="JACBFH010000004">
    <property type="protein sequence ID" value="NYY96838.1"/>
    <property type="molecule type" value="Genomic_DNA"/>
</dbReference>
<dbReference type="InterPro" id="IPR001584">
    <property type="entry name" value="Integrase_cat-core"/>
</dbReference>
<reference evidence="3" key="1">
    <citation type="submission" date="2020-06" db="EMBL/GenBank/DDBJ databases">
        <title>Whole Genome Sequence of Bradyrhizobium sp. Strain 323S2.</title>
        <authorList>
            <person name="Bromfield E.S.P."/>
        </authorList>
    </citation>
    <scope>NUCLEOTIDE SEQUENCE [LARGE SCALE GENOMIC DNA]</scope>
    <source>
        <strain evidence="3">323S2</strain>
    </source>
</reference>
<evidence type="ECO:0000313" key="3">
    <source>
        <dbReference type="EMBL" id="NYY96838.1"/>
    </source>
</evidence>